<dbReference type="RefSeq" id="WP_015180033.1">
    <property type="nucleotide sequence ID" value="NC_019735.1"/>
</dbReference>
<reference evidence="2 3" key="1">
    <citation type="submission" date="2012-06" db="EMBL/GenBank/DDBJ databases">
        <title>Finished plasmid 4 of genome of Crinalium epipsammum PCC 9333.</title>
        <authorList>
            <consortium name="US DOE Joint Genome Institute"/>
            <person name="Gugger M."/>
            <person name="Coursin T."/>
            <person name="Rippka R."/>
            <person name="Tandeau De Marsac N."/>
            <person name="Huntemann M."/>
            <person name="Wei C.-L."/>
            <person name="Han J."/>
            <person name="Detter J.C."/>
            <person name="Han C."/>
            <person name="Tapia R."/>
            <person name="Davenport K."/>
            <person name="Daligault H."/>
            <person name="Erkkila T."/>
            <person name="Gu W."/>
            <person name="Munk A.C.C."/>
            <person name="Teshima H."/>
            <person name="Xu Y."/>
            <person name="Chain P."/>
            <person name="Chen A."/>
            <person name="Krypides N."/>
            <person name="Mavromatis K."/>
            <person name="Markowitz V."/>
            <person name="Szeto E."/>
            <person name="Ivanova N."/>
            <person name="Mikhailova N."/>
            <person name="Ovchinnikova G."/>
            <person name="Pagani I."/>
            <person name="Pati A."/>
            <person name="Goodwin L."/>
            <person name="Peters L."/>
            <person name="Pitluck S."/>
            <person name="Woyke T."/>
            <person name="Kerfeld C."/>
        </authorList>
    </citation>
    <scope>NUCLEOTIDE SEQUENCE [LARGE SCALE GENOMIC DNA]</scope>
    <source>
        <strain evidence="2 3">PCC 9333</strain>
        <plasmid evidence="3">Plasmid pCRI9333.04</plasmid>
    </source>
</reference>
<sequence>MNDNDQLPRKKSIDFKLRLQALEDTPEGVVLSYLNSKGARESKDLIWQVLRMCYLPFAYREKGNLSKEELRIIALEACNALENYASYIRQVFFLERPTQQIVIMNGQNYAQAQPLSAPEPESLPELESKPKRESLIKGVGTQEDMEAIFGDM</sequence>
<accession>K9W5N4</accession>
<feature type="compositionally biased region" description="Basic and acidic residues" evidence="1">
    <location>
        <begin position="126"/>
        <end position="135"/>
    </location>
</feature>
<evidence type="ECO:0000256" key="1">
    <source>
        <dbReference type="SAM" id="MobiDB-lite"/>
    </source>
</evidence>
<dbReference type="Proteomes" id="UP000010472">
    <property type="component" value="Plasmid pCRI9333.04"/>
</dbReference>
<keyword evidence="3" id="KW-1185">Reference proteome</keyword>
<evidence type="ECO:0000313" key="2">
    <source>
        <dbReference type="EMBL" id="AFZ15653.1"/>
    </source>
</evidence>
<gene>
    <name evidence="2" type="ORF">Cri9333_4890</name>
</gene>
<name>K9W5N4_9CYAN</name>
<keyword evidence="2" id="KW-0614">Plasmid</keyword>
<proteinExistence type="predicted"/>
<feature type="region of interest" description="Disordered" evidence="1">
    <location>
        <begin position="113"/>
        <end position="137"/>
    </location>
</feature>
<dbReference type="EMBL" id="CP003624">
    <property type="protein sequence ID" value="AFZ15653.1"/>
    <property type="molecule type" value="Genomic_DNA"/>
</dbReference>
<dbReference type="KEGG" id="cep:Cri9333_4890"/>
<geneLocation type="plasmid" evidence="2 3">
    <name>pCRI9333.04</name>
</geneLocation>
<feature type="compositionally biased region" description="Low complexity" evidence="1">
    <location>
        <begin position="114"/>
        <end position="125"/>
    </location>
</feature>
<dbReference type="AlphaFoldDB" id="K9W5N4"/>
<dbReference type="OrthoDB" id="495071at2"/>
<protein>
    <submittedName>
        <fullName evidence="2">Uncharacterized protein</fullName>
    </submittedName>
</protein>
<organism evidence="2 3">
    <name type="scientific">Crinalium epipsammum PCC 9333</name>
    <dbReference type="NCBI Taxonomy" id="1173022"/>
    <lineage>
        <taxon>Bacteria</taxon>
        <taxon>Bacillati</taxon>
        <taxon>Cyanobacteriota</taxon>
        <taxon>Cyanophyceae</taxon>
        <taxon>Gomontiellales</taxon>
        <taxon>Gomontiellaceae</taxon>
        <taxon>Crinalium</taxon>
    </lineage>
</organism>
<evidence type="ECO:0000313" key="3">
    <source>
        <dbReference type="Proteomes" id="UP000010472"/>
    </source>
</evidence>
<dbReference type="HOGENOM" id="CLU_1719282_0_0_3"/>